<evidence type="ECO:0000313" key="2">
    <source>
        <dbReference type="Proteomes" id="UP000053105"/>
    </source>
</evidence>
<dbReference type="OrthoDB" id="10262320at2759"/>
<dbReference type="STRING" id="166423.A0A0N0U5J6"/>
<keyword evidence="2" id="KW-1185">Reference proteome</keyword>
<accession>A0A0N0U5J6</accession>
<sequence length="232" mass="26025">MAERPTPSTSRTKVIVNPGKKVIANPGKKVIVNPGKKVIANPGKKVIATSGKKVIATPGKKVIASSGKKVIATPGKKVIETLKKICLCAHLTHARALTFYVWDVRLGWLNSLKSGFFCCDNRIEHTADNYYYLALRPHRLIAPSNCCLHEAQLSIDRFERYCQFLKTLRSHFPGKVHADYGSEMLQSFLGRYRKYTGCPKSHKTMTMGGTFTLTPHWIILSARLLKCRKIRD</sequence>
<name>A0A0N0U5J6_9HYME</name>
<gene>
    <name evidence="1" type="ORF">WN51_14298</name>
</gene>
<organism evidence="1 2">
    <name type="scientific">Melipona quadrifasciata</name>
    <dbReference type="NCBI Taxonomy" id="166423"/>
    <lineage>
        <taxon>Eukaryota</taxon>
        <taxon>Metazoa</taxon>
        <taxon>Ecdysozoa</taxon>
        <taxon>Arthropoda</taxon>
        <taxon>Hexapoda</taxon>
        <taxon>Insecta</taxon>
        <taxon>Pterygota</taxon>
        <taxon>Neoptera</taxon>
        <taxon>Endopterygota</taxon>
        <taxon>Hymenoptera</taxon>
        <taxon>Apocrita</taxon>
        <taxon>Aculeata</taxon>
        <taxon>Apoidea</taxon>
        <taxon>Anthophila</taxon>
        <taxon>Apidae</taxon>
        <taxon>Melipona</taxon>
    </lineage>
</organism>
<reference evidence="1 2" key="1">
    <citation type="submission" date="2015-07" db="EMBL/GenBank/DDBJ databases">
        <title>The genome of Melipona quadrifasciata.</title>
        <authorList>
            <person name="Pan H."/>
            <person name="Kapheim K."/>
        </authorList>
    </citation>
    <scope>NUCLEOTIDE SEQUENCE [LARGE SCALE GENOMIC DNA]</scope>
    <source>
        <strain evidence="1">0111107301</strain>
        <tissue evidence="1">Whole body</tissue>
    </source>
</reference>
<dbReference type="EMBL" id="KQ435771">
    <property type="protein sequence ID" value="KOX75151.1"/>
    <property type="molecule type" value="Genomic_DNA"/>
</dbReference>
<evidence type="ECO:0000313" key="1">
    <source>
        <dbReference type="EMBL" id="KOX75151.1"/>
    </source>
</evidence>
<dbReference type="Proteomes" id="UP000053105">
    <property type="component" value="Unassembled WGS sequence"/>
</dbReference>
<dbReference type="AlphaFoldDB" id="A0A0N0U5J6"/>
<proteinExistence type="predicted"/>
<protein>
    <submittedName>
        <fullName evidence="1">Nucleolin</fullName>
    </submittedName>
</protein>